<dbReference type="PANTHER" id="PTHR43435">
    <property type="entry name" value="RIBULOKINASE"/>
    <property type="match status" value="1"/>
</dbReference>
<evidence type="ECO:0000259" key="10">
    <source>
        <dbReference type="Pfam" id="PF02782"/>
    </source>
</evidence>
<dbReference type="GO" id="GO:0008741">
    <property type="term" value="F:ribulokinase activity"/>
    <property type="evidence" value="ECO:0007669"/>
    <property type="project" value="UniProtKB-UniRule"/>
</dbReference>
<dbReference type="InterPro" id="IPR005929">
    <property type="entry name" value="Ribulokinase"/>
</dbReference>
<dbReference type="GO" id="GO:0005737">
    <property type="term" value="C:cytoplasm"/>
    <property type="evidence" value="ECO:0007669"/>
    <property type="project" value="TreeGrafter"/>
</dbReference>
<evidence type="ECO:0000259" key="9">
    <source>
        <dbReference type="Pfam" id="PF00370"/>
    </source>
</evidence>
<comment type="similarity">
    <text evidence="8">Belongs to the ribulokinase family.</text>
</comment>
<dbReference type="InterPro" id="IPR018484">
    <property type="entry name" value="FGGY_N"/>
</dbReference>
<accession>A0A4R3VVF7</accession>
<evidence type="ECO:0000256" key="5">
    <source>
        <dbReference type="ARBA" id="ARBA00022935"/>
    </source>
</evidence>
<keyword evidence="1 8" id="KW-0808">Transferase</keyword>
<dbReference type="NCBIfam" id="TIGR01234">
    <property type="entry name" value="L-ribulokinase"/>
    <property type="match status" value="1"/>
</dbReference>
<evidence type="ECO:0000256" key="7">
    <source>
        <dbReference type="NCBIfam" id="TIGR01234"/>
    </source>
</evidence>
<feature type="domain" description="Carbohydrate kinase FGGY N-terminal" evidence="9">
    <location>
        <begin position="6"/>
        <end position="281"/>
    </location>
</feature>
<proteinExistence type="inferred from homology"/>
<dbReference type="InterPro" id="IPR000577">
    <property type="entry name" value="Carb_kinase_FGGY"/>
</dbReference>
<dbReference type="GO" id="GO:0019569">
    <property type="term" value="P:L-arabinose catabolic process to D-xylulose 5-phosphate"/>
    <property type="evidence" value="ECO:0007669"/>
    <property type="project" value="UniProtKB-UniPathway"/>
</dbReference>
<dbReference type="PANTHER" id="PTHR43435:SF4">
    <property type="entry name" value="FGGY CARBOHYDRATE KINASE DOMAIN-CONTAINING PROTEIN"/>
    <property type="match status" value="1"/>
</dbReference>
<dbReference type="Gene3D" id="1.20.58.2240">
    <property type="match status" value="1"/>
</dbReference>
<dbReference type="OrthoDB" id="9805576at2"/>
<keyword evidence="12" id="KW-1185">Reference proteome</keyword>
<evidence type="ECO:0000256" key="4">
    <source>
        <dbReference type="ARBA" id="ARBA00022840"/>
    </source>
</evidence>
<dbReference type="Pfam" id="PF00370">
    <property type="entry name" value="FGGY_N"/>
    <property type="match status" value="1"/>
</dbReference>
<dbReference type="CDD" id="cd07781">
    <property type="entry name" value="ASKHA_NBD_FGGY_L-RBK"/>
    <property type="match status" value="1"/>
</dbReference>
<dbReference type="NCBIfam" id="NF003154">
    <property type="entry name" value="PRK04123.1"/>
    <property type="match status" value="1"/>
</dbReference>
<feature type="domain" description="Carbohydrate kinase FGGY C-terminal" evidence="10">
    <location>
        <begin position="291"/>
        <end position="496"/>
    </location>
</feature>
<dbReference type="PIRSF" id="PIRSF000538">
    <property type="entry name" value="GlpK"/>
    <property type="match status" value="1"/>
</dbReference>
<gene>
    <name evidence="11" type="ORF">EDC17_100639</name>
</gene>
<dbReference type="AlphaFoldDB" id="A0A4R3VVF7"/>
<evidence type="ECO:0000313" key="11">
    <source>
        <dbReference type="EMBL" id="TCV19059.1"/>
    </source>
</evidence>
<organism evidence="11 12">
    <name type="scientific">Sphingobacterium alimentarium</name>
    <dbReference type="NCBI Taxonomy" id="797292"/>
    <lineage>
        <taxon>Bacteria</taxon>
        <taxon>Pseudomonadati</taxon>
        <taxon>Bacteroidota</taxon>
        <taxon>Sphingobacteriia</taxon>
        <taxon>Sphingobacteriales</taxon>
        <taxon>Sphingobacteriaceae</taxon>
        <taxon>Sphingobacterium</taxon>
    </lineage>
</organism>
<keyword evidence="2" id="KW-0547">Nucleotide-binding</keyword>
<dbReference type="SUPFAM" id="SSF53067">
    <property type="entry name" value="Actin-like ATPase domain"/>
    <property type="match status" value="2"/>
</dbReference>
<evidence type="ECO:0000256" key="6">
    <source>
        <dbReference type="ARBA" id="ARBA00023277"/>
    </source>
</evidence>
<evidence type="ECO:0000256" key="2">
    <source>
        <dbReference type="ARBA" id="ARBA00022741"/>
    </source>
</evidence>
<name>A0A4R3VVF7_9SPHI</name>
<comment type="pathway">
    <text evidence="8">Carbohydrate degradation; L-arabinose degradation via L-ribulose; D-xylulose 5-phosphate from L-arabinose (bacterial route): step 2/3.</text>
</comment>
<evidence type="ECO:0000256" key="8">
    <source>
        <dbReference type="RuleBase" id="RU003455"/>
    </source>
</evidence>
<keyword evidence="6 8" id="KW-0119">Carbohydrate metabolism</keyword>
<dbReference type="Gene3D" id="3.30.420.40">
    <property type="match status" value="1"/>
</dbReference>
<evidence type="ECO:0000256" key="3">
    <source>
        <dbReference type="ARBA" id="ARBA00022777"/>
    </source>
</evidence>
<evidence type="ECO:0000313" key="12">
    <source>
        <dbReference type="Proteomes" id="UP000295197"/>
    </source>
</evidence>
<dbReference type="EMBL" id="SMBZ01000006">
    <property type="protein sequence ID" value="TCV19059.1"/>
    <property type="molecule type" value="Genomic_DNA"/>
</dbReference>
<dbReference type="Proteomes" id="UP000295197">
    <property type="component" value="Unassembled WGS sequence"/>
</dbReference>
<protein>
    <recommendedName>
        <fullName evidence="7 8">Ribulokinase</fullName>
        <ecNumber evidence="7 8">2.7.1.16</ecNumber>
    </recommendedName>
</protein>
<dbReference type="UniPathway" id="UPA00145">
    <property type="reaction ID" value="UER00566"/>
</dbReference>
<keyword evidence="5 8" id="KW-0054">Arabinose catabolism</keyword>
<dbReference type="RefSeq" id="WP_132776831.1">
    <property type="nucleotide sequence ID" value="NZ_SMBZ01000006.1"/>
</dbReference>
<evidence type="ECO:0000256" key="1">
    <source>
        <dbReference type="ARBA" id="ARBA00022679"/>
    </source>
</evidence>
<dbReference type="GO" id="GO:0019150">
    <property type="term" value="F:D-ribulokinase activity"/>
    <property type="evidence" value="ECO:0007669"/>
    <property type="project" value="TreeGrafter"/>
</dbReference>
<dbReference type="InterPro" id="IPR043129">
    <property type="entry name" value="ATPase_NBD"/>
</dbReference>
<dbReference type="GO" id="GO:0005524">
    <property type="term" value="F:ATP binding"/>
    <property type="evidence" value="ECO:0007669"/>
    <property type="project" value="UniProtKB-UniRule"/>
</dbReference>
<comment type="caution">
    <text evidence="11">The sequence shown here is derived from an EMBL/GenBank/DDBJ whole genome shotgun (WGS) entry which is preliminary data.</text>
</comment>
<dbReference type="EC" id="2.7.1.16" evidence="7 8"/>
<comment type="catalytic activity">
    <reaction evidence="8">
        <text>L-ribulose + ATP = L-ribulose 5-phosphate + ADP + H(+)</text>
        <dbReference type="Rhea" id="RHEA:22072"/>
        <dbReference type="ChEBI" id="CHEBI:15378"/>
        <dbReference type="ChEBI" id="CHEBI:16880"/>
        <dbReference type="ChEBI" id="CHEBI:30616"/>
        <dbReference type="ChEBI" id="CHEBI:58226"/>
        <dbReference type="ChEBI" id="CHEBI:456216"/>
        <dbReference type="EC" id="2.7.1.16"/>
    </reaction>
</comment>
<dbReference type="InterPro" id="IPR018485">
    <property type="entry name" value="FGGY_C"/>
</dbReference>
<reference evidence="11 12" key="1">
    <citation type="submission" date="2019-03" db="EMBL/GenBank/DDBJ databases">
        <title>Genomic Encyclopedia of Type Strains, Phase IV (KMG-IV): sequencing the most valuable type-strain genomes for metagenomic binning, comparative biology and taxonomic classification.</title>
        <authorList>
            <person name="Goeker M."/>
        </authorList>
    </citation>
    <scope>NUCLEOTIDE SEQUENCE [LARGE SCALE GENOMIC DNA]</scope>
    <source>
        <strain evidence="11 12">DSM 22362</strain>
    </source>
</reference>
<keyword evidence="3 8" id="KW-0418">Kinase</keyword>
<dbReference type="Pfam" id="PF02782">
    <property type="entry name" value="FGGY_C"/>
    <property type="match status" value="1"/>
</dbReference>
<keyword evidence="4" id="KW-0067">ATP-binding</keyword>
<sequence length="549" mass="60757">MNNPCVIGVDFGSDSVRAILVDATNGQELASRVSYYPRWKMGLYCNPAINQFRQHPLDFLESIEEVIKGCLSDVSAEIAHKVVGISVDTTGSTPVAVNRQGTPLALTEEFAENPNAMFVLWKDHTSIKEASEINQHAKKYKIDYLKYVGGVYSSEWFWAKMLHVLRADEKVQRAAYTWVEHCDWIPFALTGGNDVTLLKRGVCAAGHKGLWAEEFNGYPPNEFFSALDPLLKDQVQRLGTLTYTSDQAVGTLSPEWAAKLGLSTSVVVGVGAFDCHMGAVGGEIEPYYLSKIIGTSTCDILVAPDKLDYTLKGICGQVNGSVIPNMVGLEAGQSAFGDAYAWFKNILMWPLQNIYEMEESKLQEIESTLLSKLNEKASAILPDVKHTLSVDWLNGRRTPFANQNLKASLLDLNLGTDTVLLYRAIVESTCFGARKIVECFVNQGIPVKGIIAMGGIPKKSHFIMQMMADTLNMPIKVHKSDQTCALGAAMFAAVAAEVYTNVEEAMKNMGQGFEQTYYPNEDVVPIYQKRYERYLEAGEVLENNLYDVQ</sequence>